<comment type="caution">
    <text evidence="2">The sequence shown here is derived from an EMBL/GenBank/DDBJ whole genome shotgun (WGS) entry which is preliminary data.</text>
</comment>
<reference evidence="3" key="1">
    <citation type="journal article" date="2019" name="Int. J. Syst. Evol. Microbiol.">
        <title>The Global Catalogue of Microorganisms (GCM) 10K type strain sequencing project: providing services to taxonomists for standard genome sequencing and annotation.</title>
        <authorList>
            <consortium name="The Broad Institute Genomics Platform"/>
            <consortium name="The Broad Institute Genome Sequencing Center for Infectious Disease"/>
            <person name="Wu L."/>
            <person name="Ma J."/>
        </authorList>
    </citation>
    <scope>NUCLEOTIDE SEQUENCE [LARGE SCALE GENOMIC DNA]</scope>
    <source>
        <strain evidence="3">JCM 18424</strain>
    </source>
</reference>
<accession>A0ABP9MDA7</accession>
<dbReference type="Pfam" id="PF07238">
    <property type="entry name" value="PilZ"/>
    <property type="match status" value="1"/>
</dbReference>
<protein>
    <recommendedName>
        <fullName evidence="1">PilZ domain-containing protein</fullName>
    </recommendedName>
</protein>
<name>A0ABP9MDA7_9GAMM</name>
<evidence type="ECO:0000313" key="2">
    <source>
        <dbReference type="EMBL" id="GAA5093307.1"/>
    </source>
</evidence>
<feature type="domain" description="PilZ" evidence="1">
    <location>
        <begin position="9"/>
        <end position="100"/>
    </location>
</feature>
<sequence length="113" mass="12403">MSVGKQMQLEFKDFDQVANVYMDFIVGGGFFIPMAKVDFNLGDEIFIALILPDEPGKRHPAATKVVWINPENSLKGKPGIGVQLTGMNAGPLNERLKRCVGSAKKKSTFTLTM</sequence>
<dbReference type="Proteomes" id="UP001500631">
    <property type="component" value="Unassembled WGS sequence"/>
</dbReference>
<organism evidence="2 3">
    <name type="scientific">Wohlfahrtiimonas larvae</name>
    <dbReference type="NCBI Taxonomy" id="1157986"/>
    <lineage>
        <taxon>Bacteria</taxon>
        <taxon>Pseudomonadati</taxon>
        <taxon>Pseudomonadota</taxon>
        <taxon>Gammaproteobacteria</taxon>
        <taxon>Cardiobacteriales</taxon>
        <taxon>Ignatzschineriaceae</taxon>
        <taxon>Wohlfahrtiimonas</taxon>
    </lineage>
</organism>
<gene>
    <name evidence="2" type="ORF">GCM10023338_00110</name>
</gene>
<dbReference type="EMBL" id="BAABKE010000001">
    <property type="protein sequence ID" value="GAA5093307.1"/>
    <property type="molecule type" value="Genomic_DNA"/>
</dbReference>
<evidence type="ECO:0000313" key="3">
    <source>
        <dbReference type="Proteomes" id="UP001500631"/>
    </source>
</evidence>
<proteinExistence type="predicted"/>
<dbReference type="InterPro" id="IPR009875">
    <property type="entry name" value="PilZ_domain"/>
</dbReference>
<dbReference type="Gene3D" id="2.40.10.220">
    <property type="entry name" value="predicted glycosyltransferase like domains"/>
    <property type="match status" value="1"/>
</dbReference>
<dbReference type="RefSeq" id="WP_077926098.1">
    <property type="nucleotide sequence ID" value="NZ_BAABKE010000001.1"/>
</dbReference>
<keyword evidence="3" id="KW-1185">Reference proteome</keyword>
<evidence type="ECO:0000259" key="1">
    <source>
        <dbReference type="Pfam" id="PF07238"/>
    </source>
</evidence>